<feature type="transmembrane region" description="Helical" evidence="1">
    <location>
        <begin position="89"/>
        <end position="110"/>
    </location>
</feature>
<dbReference type="InterPro" id="IPR052712">
    <property type="entry name" value="Acid_resist_chaperone_HdeD"/>
</dbReference>
<keyword evidence="1" id="KW-1133">Transmembrane helix</keyword>
<feature type="transmembrane region" description="Helical" evidence="1">
    <location>
        <begin position="58"/>
        <end position="77"/>
    </location>
</feature>
<keyword evidence="1" id="KW-0812">Transmembrane</keyword>
<comment type="caution">
    <text evidence="2">The sequence shown here is derived from an EMBL/GenBank/DDBJ whole genome shotgun (WGS) entry which is preliminary data.</text>
</comment>
<dbReference type="PANTHER" id="PTHR34989:SF1">
    <property type="entry name" value="PROTEIN HDED"/>
    <property type="match status" value="1"/>
</dbReference>
<evidence type="ECO:0000313" key="2">
    <source>
        <dbReference type="EMBL" id="MFG3191153.1"/>
    </source>
</evidence>
<dbReference type="RefSeq" id="WP_189850020.1">
    <property type="nucleotide sequence ID" value="NZ_BMVV01000009.1"/>
</dbReference>
<feature type="transmembrane region" description="Helical" evidence="1">
    <location>
        <begin position="32"/>
        <end position="52"/>
    </location>
</feature>
<feature type="transmembrane region" description="Helical" evidence="1">
    <location>
        <begin position="145"/>
        <end position="164"/>
    </location>
</feature>
<dbReference type="InterPro" id="IPR005325">
    <property type="entry name" value="DUF308_memb"/>
</dbReference>
<evidence type="ECO:0000256" key="1">
    <source>
        <dbReference type="SAM" id="Phobius"/>
    </source>
</evidence>
<accession>A0ABW7BVI8</accession>
<sequence length="216" mass="22060">MTTSPYGSGPAADTAPSGADPADQLARLGRSWLWLLGAAIATLVPGIVALVWPDATLHVLGVVVGLYLLVVGGFRFVMVFGRRTAGERIPGLLVAVVFILGGVLCLRHPLQTIGVLSLAVGAVWLVSGVVTLYGAIAAEGLPHRGLVIGVAVLGIAAGIVVLALPAESARVLTRLLGLWLVLLGLAETALALAWRSTLRKAGIPGRDGPDGPVTPV</sequence>
<organism evidence="2 3">
    <name type="scientific">Streptomyces omiyaensis</name>
    <dbReference type="NCBI Taxonomy" id="68247"/>
    <lineage>
        <taxon>Bacteria</taxon>
        <taxon>Bacillati</taxon>
        <taxon>Actinomycetota</taxon>
        <taxon>Actinomycetes</taxon>
        <taxon>Kitasatosporales</taxon>
        <taxon>Streptomycetaceae</taxon>
        <taxon>Streptomyces</taxon>
    </lineage>
</organism>
<proteinExistence type="predicted"/>
<feature type="transmembrane region" description="Helical" evidence="1">
    <location>
        <begin position="176"/>
        <end position="194"/>
    </location>
</feature>
<protein>
    <submittedName>
        <fullName evidence="2">HdeD family acid-resistance protein</fullName>
    </submittedName>
</protein>
<dbReference type="EMBL" id="JBICZW010000011">
    <property type="protein sequence ID" value="MFG3191153.1"/>
    <property type="molecule type" value="Genomic_DNA"/>
</dbReference>
<keyword evidence="3" id="KW-1185">Reference proteome</keyword>
<dbReference type="Pfam" id="PF03729">
    <property type="entry name" value="DUF308"/>
    <property type="match status" value="2"/>
</dbReference>
<feature type="transmembrane region" description="Helical" evidence="1">
    <location>
        <begin position="116"/>
        <end position="138"/>
    </location>
</feature>
<evidence type="ECO:0000313" key="3">
    <source>
        <dbReference type="Proteomes" id="UP001604282"/>
    </source>
</evidence>
<reference evidence="2 3" key="1">
    <citation type="submission" date="2024-10" db="EMBL/GenBank/DDBJ databases">
        <title>The Natural Products Discovery Center: Release of the First 8490 Sequenced Strains for Exploring Actinobacteria Biosynthetic Diversity.</title>
        <authorList>
            <person name="Kalkreuter E."/>
            <person name="Kautsar S.A."/>
            <person name="Yang D."/>
            <person name="Bader C.D."/>
            <person name="Teijaro C.N."/>
            <person name="Fluegel L."/>
            <person name="Davis C.M."/>
            <person name="Simpson J.R."/>
            <person name="Lauterbach L."/>
            <person name="Steele A.D."/>
            <person name="Gui C."/>
            <person name="Meng S."/>
            <person name="Li G."/>
            <person name="Viehrig K."/>
            <person name="Ye F."/>
            <person name="Su P."/>
            <person name="Kiefer A.F."/>
            <person name="Nichols A."/>
            <person name="Cepeda A.J."/>
            <person name="Yan W."/>
            <person name="Fan B."/>
            <person name="Jiang Y."/>
            <person name="Adhikari A."/>
            <person name="Zheng C.-J."/>
            <person name="Schuster L."/>
            <person name="Cowan T.M."/>
            <person name="Smanski M.J."/>
            <person name="Chevrette M.G."/>
            <person name="De Carvalho L.P.S."/>
            <person name="Shen B."/>
        </authorList>
    </citation>
    <scope>NUCLEOTIDE SEQUENCE [LARGE SCALE GENOMIC DNA]</scope>
    <source>
        <strain evidence="2 3">NPDC048229</strain>
    </source>
</reference>
<dbReference type="PANTHER" id="PTHR34989">
    <property type="entry name" value="PROTEIN HDED"/>
    <property type="match status" value="1"/>
</dbReference>
<gene>
    <name evidence="2" type="ORF">ACGFYS_19700</name>
</gene>
<dbReference type="Proteomes" id="UP001604282">
    <property type="component" value="Unassembled WGS sequence"/>
</dbReference>
<keyword evidence="1" id="KW-0472">Membrane</keyword>
<name>A0ABW7BVI8_9ACTN</name>